<dbReference type="GO" id="GO:0005739">
    <property type="term" value="C:mitochondrion"/>
    <property type="evidence" value="ECO:0007669"/>
    <property type="project" value="TreeGrafter"/>
</dbReference>
<feature type="compositionally biased region" description="Basic and acidic residues" evidence="2">
    <location>
        <begin position="729"/>
        <end position="740"/>
    </location>
</feature>
<proteinExistence type="predicted"/>
<evidence type="ECO:0000256" key="2">
    <source>
        <dbReference type="SAM" id="MobiDB-lite"/>
    </source>
</evidence>
<feature type="region of interest" description="Disordered" evidence="2">
    <location>
        <begin position="402"/>
        <end position="423"/>
    </location>
</feature>
<dbReference type="Proteomes" id="UP001152797">
    <property type="component" value="Unassembled WGS sequence"/>
</dbReference>
<feature type="region of interest" description="Disordered" evidence="2">
    <location>
        <begin position="830"/>
        <end position="859"/>
    </location>
</feature>
<dbReference type="EMBL" id="CAMXCT020001848">
    <property type="protein sequence ID" value="CAL1146952.1"/>
    <property type="molecule type" value="Genomic_DNA"/>
</dbReference>
<evidence type="ECO:0000313" key="4">
    <source>
        <dbReference type="EMBL" id="CAL4780889.1"/>
    </source>
</evidence>
<feature type="region of interest" description="Disordered" evidence="2">
    <location>
        <begin position="456"/>
        <end position="523"/>
    </location>
</feature>
<feature type="region of interest" description="Disordered" evidence="2">
    <location>
        <begin position="152"/>
        <end position="208"/>
    </location>
</feature>
<dbReference type="PANTHER" id="PTHR23075:SF0">
    <property type="entry name" value="ATPASE FAMILY AAA DOMAIN-CONTAINING PROTEIN 3"/>
    <property type="match status" value="1"/>
</dbReference>
<dbReference type="PANTHER" id="PTHR23075">
    <property type="entry name" value="PUTATIVE ATP-ASE"/>
    <property type="match status" value="1"/>
</dbReference>
<reference evidence="3" key="1">
    <citation type="submission" date="2022-10" db="EMBL/GenBank/DDBJ databases">
        <authorList>
            <person name="Chen Y."/>
            <person name="Dougan E. K."/>
            <person name="Chan C."/>
            <person name="Rhodes N."/>
            <person name="Thang M."/>
        </authorList>
    </citation>
    <scope>NUCLEOTIDE SEQUENCE</scope>
</reference>
<dbReference type="GO" id="GO:0007005">
    <property type="term" value="P:mitochondrion organization"/>
    <property type="evidence" value="ECO:0007669"/>
    <property type="project" value="TreeGrafter"/>
</dbReference>
<evidence type="ECO:0000313" key="5">
    <source>
        <dbReference type="Proteomes" id="UP001152797"/>
    </source>
</evidence>
<feature type="compositionally biased region" description="Acidic residues" evidence="2">
    <location>
        <begin position="363"/>
        <end position="383"/>
    </location>
</feature>
<feature type="compositionally biased region" description="Basic and acidic residues" evidence="2">
    <location>
        <begin position="349"/>
        <end position="362"/>
    </location>
</feature>
<feature type="region of interest" description="Disordered" evidence="2">
    <location>
        <begin position="729"/>
        <end position="799"/>
    </location>
</feature>
<feature type="compositionally biased region" description="Basic and acidic residues" evidence="2">
    <location>
        <begin position="747"/>
        <end position="778"/>
    </location>
</feature>
<dbReference type="EMBL" id="CAMXCT030001848">
    <property type="protein sequence ID" value="CAL4780889.1"/>
    <property type="molecule type" value="Genomic_DNA"/>
</dbReference>
<evidence type="ECO:0000256" key="1">
    <source>
        <dbReference type="ARBA" id="ARBA00023054"/>
    </source>
</evidence>
<feature type="compositionally biased region" description="Acidic residues" evidence="2">
    <location>
        <begin position="412"/>
        <end position="423"/>
    </location>
</feature>
<feature type="compositionally biased region" description="Basic and acidic residues" evidence="2">
    <location>
        <begin position="172"/>
        <end position="182"/>
    </location>
</feature>
<accession>A0A9P1G121</accession>
<sequence length="859" mass="98767">MDHIEWIKQNSGSMREPPCVFGDLESCIPVKTFESSDGFWTKFKKVDSAKMYRTQYCYSHNRQCPLNQNSDMETAGLPCWDYSLAGNRLCEDGPTIGAFLTHAKGHVEFGTPIVIVENVKVRKDKPMDYSFLLTKREKGVIRTLNKEYQKRWPDGTQLALSPEEDSSESPSDTERRPKSEKPRHNKTPKAKSGAGKSAKAKAKTKAISDSGRNIETEYYKHSSLQEMPNCHFRLWLSTAEPNMLNSINLKKVERETLFLLMSFCFGFWPTDPPVERKKEKMLEEVTKEYERRGKPMAFTGWGPEEVRRFMLEHMKKVKKGGDIGLYARMLPKRKSRTEPAPMPQWVTKGKKDETKVTDKGKDDSEDDDSSGDGVSESEEDDGVSDQGWVVLKKKQKYFLQHKASKESVELGSPEEESTWEVKLDEEDGMEYLVQEGATEFEEVSCREFYNEVKAAEKMMSKPPRTRKGNPRAPLVGMKPTEEAANDESKADDDDDFGADDSEEEPGKGDSDDEVPEPIPYVHVDEKDGAKMYLIFPNEVKELKLPTDRCTDWVVVAKTAKGGGNTYWLESKHNEKEVPRDCQVLLQGKKVREINDTERRQKAMALKEDFENKKKKDEAAEKEEAQEKYKQELKQKIEKEMREDLKKEQERKQKELQAKLEEKQKKEREQKAREEKEKEDKLRAEKEEKDAKEKEEAELEKKKQKEKMQKEFEAQMKKEIEQEMRAKLEAELKAQLEKPGTEKVGAGEQHKDEAKPKSDEDAKKEKPKGKDEKKAEKGDASSSTGGKKGEAKDPFAPFGNVKEWMNAEVKAMRKKEKELFWDMVRKREKREAKAKLKATTTALQDTTGNLEPKLPPVNLD</sequence>
<feature type="region of interest" description="Disordered" evidence="2">
    <location>
        <begin position="593"/>
        <end position="717"/>
    </location>
</feature>
<feature type="region of interest" description="Disordered" evidence="2">
    <location>
        <begin position="328"/>
        <end position="386"/>
    </location>
</feature>
<keyword evidence="1" id="KW-0175">Coiled coil</keyword>
<name>A0A9P1G121_9DINO</name>
<dbReference type="GO" id="GO:0008270">
    <property type="term" value="F:zinc ion binding"/>
    <property type="evidence" value="ECO:0007669"/>
    <property type="project" value="TreeGrafter"/>
</dbReference>
<reference evidence="4 5" key="2">
    <citation type="submission" date="2024-05" db="EMBL/GenBank/DDBJ databases">
        <authorList>
            <person name="Chen Y."/>
            <person name="Shah S."/>
            <person name="Dougan E. K."/>
            <person name="Thang M."/>
            <person name="Chan C."/>
        </authorList>
    </citation>
    <scope>NUCLEOTIDE SEQUENCE [LARGE SCALE GENOMIC DNA]</scope>
</reference>
<feature type="compositionally biased region" description="Acidic residues" evidence="2">
    <location>
        <begin position="483"/>
        <end position="503"/>
    </location>
</feature>
<organism evidence="3">
    <name type="scientific">Cladocopium goreaui</name>
    <dbReference type="NCBI Taxonomy" id="2562237"/>
    <lineage>
        <taxon>Eukaryota</taxon>
        <taxon>Sar</taxon>
        <taxon>Alveolata</taxon>
        <taxon>Dinophyceae</taxon>
        <taxon>Suessiales</taxon>
        <taxon>Symbiodiniaceae</taxon>
        <taxon>Cladocopium</taxon>
    </lineage>
</organism>
<evidence type="ECO:0000313" key="3">
    <source>
        <dbReference type="EMBL" id="CAI3993577.1"/>
    </source>
</evidence>
<gene>
    <name evidence="3" type="ORF">C1SCF055_LOCUS20311</name>
</gene>
<keyword evidence="5" id="KW-1185">Reference proteome</keyword>
<protein>
    <submittedName>
        <fullName evidence="4">Reticulocyte-binding protein homolog 2a (PfR2Ha) (PfRH2a) [Cleaved into: Reticulocyte-binding protein homolog 2a 85 kDa form Reticulocyte-binding protein homolog 2a 285 kDa form]</fullName>
    </submittedName>
</protein>
<dbReference type="AlphaFoldDB" id="A0A9P1G121"/>
<dbReference type="EMBL" id="CAMXCT010001848">
    <property type="protein sequence ID" value="CAI3993577.1"/>
    <property type="molecule type" value="Genomic_DNA"/>
</dbReference>
<comment type="caution">
    <text evidence="3">The sequence shown here is derived from an EMBL/GenBank/DDBJ whole genome shotgun (WGS) entry which is preliminary data.</text>
</comment>